<accession>A0A840L9L8</accession>
<evidence type="ECO:0000259" key="7">
    <source>
        <dbReference type="PROSITE" id="PS50112"/>
    </source>
</evidence>
<feature type="domain" description="Histidine kinase" evidence="5">
    <location>
        <begin position="284"/>
        <end position="528"/>
    </location>
</feature>
<dbReference type="CDD" id="cd00130">
    <property type="entry name" value="PAS"/>
    <property type="match status" value="1"/>
</dbReference>
<organism evidence="9 10">
    <name type="scientific">Roseateles oligotrophus</name>
    <dbReference type="NCBI Taxonomy" id="1769250"/>
    <lineage>
        <taxon>Bacteria</taxon>
        <taxon>Pseudomonadati</taxon>
        <taxon>Pseudomonadota</taxon>
        <taxon>Betaproteobacteria</taxon>
        <taxon>Burkholderiales</taxon>
        <taxon>Sphaerotilaceae</taxon>
        <taxon>Roseateles</taxon>
    </lineage>
</organism>
<dbReference type="Gene3D" id="3.30.565.10">
    <property type="entry name" value="Histidine kinase-like ATPase, C-terminal domain"/>
    <property type="match status" value="1"/>
</dbReference>
<feature type="domain" description="Response regulatory" evidence="6">
    <location>
        <begin position="549"/>
        <end position="665"/>
    </location>
</feature>
<dbReference type="InterPro" id="IPR035965">
    <property type="entry name" value="PAS-like_dom_sf"/>
</dbReference>
<dbReference type="PANTHER" id="PTHR43065">
    <property type="entry name" value="SENSOR HISTIDINE KINASE"/>
    <property type="match status" value="1"/>
</dbReference>
<dbReference type="SUPFAM" id="SSF52172">
    <property type="entry name" value="CheY-like"/>
    <property type="match status" value="2"/>
</dbReference>
<dbReference type="Pfam" id="PF02518">
    <property type="entry name" value="HATPase_c"/>
    <property type="match status" value="1"/>
</dbReference>
<dbReference type="InterPro" id="IPR000700">
    <property type="entry name" value="PAS-assoc_C"/>
</dbReference>
<feature type="domain" description="PAS" evidence="7">
    <location>
        <begin position="140"/>
        <end position="210"/>
    </location>
</feature>
<sequence>MSRDLKILLVEDSEDDARLSILALRRGGFAPRFRRVQDASGLRAALELERWDALLADFSMPHFSGIEALNIFRTADLDIPFIFVSGLIGEETAVAAMKAGASDYVMKQNLTRLAPAMERELEQAAIRAKHRQALNDLKLSRDRYMDLYNFAPVGYLTLDQDGCIAQLNLTCATLLGNRRERLRGAQFAEFVAPASRAQWATQFAQVLGRGERLRLELQLLVDGGSMFYAQLDCVHVTAAQGKSMVRAVMTDISARKETEAELQRYEQQLRQVQKMESIGTLAGGIAHDFNNILGSMLGNIELARLELAMEPPTSPLPSTAAPEPAWNGRRKQSLQYLEEIHKSGVRARDLVRQILTFSRHEPQHLATQALHLVVEETYRMLRATVPAGVEIHLALQDRALFVHADATQLQQVLMNLCTNAWHALREGSGLIKIGLARALLSDADAKRLNLAASGPYAHLWVEDNGQGMEAAVRERIFEPFFTTKPVGKGTGLGLAVAHGIAIAHKGAITVDSAPGQGSTFHLYLPGVEQKLSLPIAAEAPESSRGHGEHVIYVDDDETMILMVERMLERAGFRVSVFQDALRAIATVREHPNDFDFVVTDFNMPDCSGLDLAQEMARIRPDMPVVISSGFITDELRQHAKDSGVRELLEKQNTSQELGKLVSSILSREPGRKT</sequence>
<evidence type="ECO:0000313" key="10">
    <source>
        <dbReference type="Proteomes" id="UP000562027"/>
    </source>
</evidence>
<comment type="catalytic activity">
    <reaction evidence="1">
        <text>ATP + protein L-histidine = ADP + protein N-phospho-L-histidine.</text>
        <dbReference type="EC" id="2.7.13.3"/>
    </reaction>
</comment>
<dbReference type="GO" id="GO:0000155">
    <property type="term" value="F:phosphorelay sensor kinase activity"/>
    <property type="evidence" value="ECO:0007669"/>
    <property type="project" value="InterPro"/>
</dbReference>
<dbReference type="Gene3D" id="1.10.287.130">
    <property type="match status" value="1"/>
</dbReference>
<dbReference type="Pfam" id="PF13426">
    <property type="entry name" value="PAS_9"/>
    <property type="match status" value="1"/>
</dbReference>
<dbReference type="CDD" id="cd00082">
    <property type="entry name" value="HisKA"/>
    <property type="match status" value="1"/>
</dbReference>
<evidence type="ECO:0000259" key="5">
    <source>
        <dbReference type="PROSITE" id="PS50109"/>
    </source>
</evidence>
<dbReference type="Pfam" id="PF00072">
    <property type="entry name" value="Response_reg"/>
    <property type="match status" value="2"/>
</dbReference>
<feature type="modified residue" description="4-aspartylphosphate" evidence="4">
    <location>
        <position position="57"/>
    </location>
</feature>
<dbReference type="CDD" id="cd00156">
    <property type="entry name" value="REC"/>
    <property type="match status" value="2"/>
</dbReference>
<gene>
    <name evidence="9" type="ORF">HNP55_002995</name>
</gene>
<dbReference type="SUPFAM" id="SSF55874">
    <property type="entry name" value="ATPase domain of HSP90 chaperone/DNA topoisomerase II/histidine kinase"/>
    <property type="match status" value="1"/>
</dbReference>
<dbReference type="InterPro" id="IPR001789">
    <property type="entry name" value="Sig_transdc_resp-reg_receiver"/>
</dbReference>
<dbReference type="InterPro" id="IPR036890">
    <property type="entry name" value="HATPase_C_sf"/>
</dbReference>
<protein>
    <recommendedName>
        <fullName evidence="2">histidine kinase</fullName>
        <ecNumber evidence="2">2.7.13.3</ecNumber>
    </recommendedName>
</protein>
<evidence type="ECO:0000256" key="3">
    <source>
        <dbReference type="ARBA" id="ARBA00022553"/>
    </source>
</evidence>
<dbReference type="InterPro" id="IPR005467">
    <property type="entry name" value="His_kinase_dom"/>
</dbReference>
<dbReference type="PROSITE" id="PS50113">
    <property type="entry name" value="PAC"/>
    <property type="match status" value="1"/>
</dbReference>
<feature type="modified residue" description="4-aspartylphosphate" evidence="4">
    <location>
        <position position="600"/>
    </location>
</feature>
<dbReference type="InterPro" id="IPR000014">
    <property type="entry name" value="PAS"/>
</dbReference>
<comment type="caution">
    <text evidence="9">The sequence shown here is derived from an EMBL/GenBank/DDBJ whole genome shotgun (WGS) entry which is preliminary data.</text>
</comment>
<name>A0A840L9L8_9BURK</name>
<dbReference type="PROSITE" id="PS50110">
    <property type="entry name" value="RESPONSE_REGULATORY"/>
    <property type="match status" value="2"/>
</dbReference>
<dbReference type="Gene3D" id="3.40.50.2300">
    <property type="match status" value="2"/>
</dbReference>
<dbReference type="InterPro" id="IPR003594">
    <property type="entry name" value="HATPase_dom"/>
</dbReference>
<dbReference type="SMART" id="SM00387">
    <property type="entry name" value="HATPase_c"/>
    <property type="match status" value="1"/>
</dbReference>
<dbReference type="InterPro" id="IPR036097">
    <property type="entry name" value="HisK_dim/P_sf"/>
</dbReference>
<evidence type="ECO:0000256" key="2">
    <source>
        <dbReference type="ARBA" id="ARBA00012438"/>
    </source>
</evidence>
<dbReference type="NCBIfam" id="TIGR00229">
    <property type="entry name" value="sensory_box"/>
    <property type="match status" value="1"/>
</dbReference>
<dbReference type="Pfam" id="PF00512">
    <property type="entry name" value="HisKA"/>
    <property type="match status" value="1"/>
</dbReference>
<feature type="domain" description="Response regulatory" evidence="6">
    <location>
        <begin position="6"/>
        <end position="122"/>
    </location>
</feature>
<dbReference type="InterPro" id="IPR011006">
    <property type="entry name" value="CheY-like_superfamily"/>
</dbReference>
<dbReference type="PANTHER" id="PTHR43065:SF42">
    <property type="entry name" value="TWO-COMPONENT SENSOR PPRA"/>
    <property type="match status" value="1"/>
</dbReference>
<evidence type="ECO:0000259" key="6">
    <source>
        <dbReference type="PROSITE" id="PS50110"/>
    </source>
</evidence>
<dbReference type="PRINTS" id="PR00344">
    <property type="entry name" value="BCTRLSENSOR"/>
</dbReference>
<dbReference type="SUPFAM" id="SSF47384">
    <property type="entry name" value="Homodimeric domain of signal transducing histidine kinase"/>
    <property type="match status" value="1"/>
</dbReference>
<dbReference type="InterPro" id="IPR003661">
    <property type="entry name" value="HisK_dim/P_dom"/>
</dbReference>
<dbReference type="SMART" id="SM00388">
    <property type="entry name" value="HisKA"/>
    <property type="match status" value="1"/>
</dbReference>
<evidence type="ECO:0000259" key="8">
    <source>
        <dbReference type="PROSITE" id="PS50113"/>
    </source>
</evidence>
<evidence type="ECO:0000313" key="9">
    <source>
        <dbReference type="EMBL" id="MBB4844451.1"/>
    </source>
</evidence>
<dbReference type="AlphaFoldDB" id="A0A840L9L8"/>
<evidence type="ECO:0000256" key="4">
    <source>
        <dbReference type="PROSITE-ProRule" id="PRU00169"/>
    </source>
</evidence>
<dbReference type="SUPFAM" id="SSF55785">
    <property type="entry name" value="PYP-like sensor domain (PAS domain)"/>
    <property type="match status" value="1"/>
</dbReference>
<evidence type="ECO:0000256" key="1">
    <source>
        <dbReference type="ARBA" id="ARBA00000085"/>
    </source>
</evidence>
<keyword evidence="10" id="KW-1185">Reference proteome</keyword>
<dbReference type="PROSITE" id="PS50109">
    <property type="entry name" value="HIS_KIN"/>
    <property type="match status" value="1"/>
</dbReference>
<keyword evidence="3 4" id="KW-0597">Phosphoprotein</keyword>
<dbReference type="SMART" id="SM00448">
    <property type="entry name" value="REC"/>
    <property type="match status" value="2"/>
</dbReference>
<proteinExistence type="predicted"/>
<dbReference type="PROSITE" id="PS50112">
    <property type="entry name" value="PAS"/>
    <property type="match status" value="1"/>
</dbReference>
<dbReference type="Gene3D" id="3.30.450.20">
    <property type="entry name" value="PAS domain"/>
    <property type="match status" value="1"/>
</dbReference>
<dbReference type="InterPro" id="IPR004358">
    <property type="entry name" value="Sig_transdc_His_kin-like_C"/>
</dbReference>
<dbReference type="EMBL" id="JACHLP010000006">
    <property type="protein sequence ID" value="MBB4844451.1"/>
    <property type="molecule type" value="Genomic_DNA"/>
</dbReference>
<dbReference type="EC" id="2.7.13.3" evidence="2"/>
<reference evidence="9 10" key="1">
    <citation type="submission" date="2020-08" db="EMBL/GenBank/DDBJ databases">
        <title>Functional genomics of gut bacteria from endangered species of beetles.</title>
        <authorList>
            <person name="Carlos-Shanley C."/>
        </authorList>
    </citation>
    <scope>NUCLEOTIDE SEQUENCE [LARGE SCALE GENOMIC DNA]</scope>
    <source>
        <strain evidence="9 10">S00239</strain>
    </source>
</reference>
<feature type="domain" description="PAC" evidence="8">
    <location>
        <begin position="213"/>
        <end position="264"/>
    </location>
</feature>
<dbReference type="Proteomes" id="UP000562027">
    <property type="component" value="Unassembled WGS sequence"/>
</dbReference>
<dbReference type="RefSeq" id="WP_184300868.1">
    <property type="nucleotide sequence ID" value="NZ_JACHLP010000006.1"/>
</dbReference>